<dbReference type="EMBL" id="JACHEK010000001">
    <property type="protein sequence ID" value="MBB6142183.1"/>
    <property type="molecule type" value="Genomic_DNA"/>
</dbReference>
<keyword evidence="1" id="KW-0472">Membrane</keyword>
<dbReference type="AlphaFoldDB" id="A0A841JLU5"/>
<evidence type="ECO:0000256" key="2">
    <source>
        <dbReference type="SAM" id="SignalP"/>
    </source>
</evidence>
<dbReference type="Proteomes" id="UP000538666">
    <property type="component" value="Unassembled WGS sequence"/>
</dbReference>
<gene>
    <name evidence="3" type="ORF">HNQ77_000121</name>
</gene>
<evidence type="ECO:0000256" key="1">
    <source>
        <dbReference type="SAM" id="Phobius"/>
    </source>
</evidence>
<keyword evidence="4" id="KW-1185">Reference proteome</keyword>
<proteinExistence type="predicted"/>
<sequence>MRVRRDVLGALLLAVSFVLRAGAQVALDAPYPASLKGGAGSEEFKLSYSGRGSAPLKLKAGPFLDPVTHTILPPPKVSFVLEAGGAPLPARLSANAPIDVVAQISGFAGASVAQASLYNGNNVVGVLKLVEADAPLNITIDSDRGSDKPMDSVRGSPVQITLKNGDAETYVLNWSFRVDAFEPQTGTITLPASQTETIHIQPPSDAYSIVDFVHPTNKTGILELSLAAGDHTNAVLLPERSLPIRLSMMRQGSAWTSILRYGYVAVLLFLGGLLSVIGTGILPKLLKKIDLRNQIDELADRTSSVSTRVDSYLRVLLRLERKKIEILYQGISAIAPPDSITQIAAAIDRLGKRLAAAEHLDELRRRFEEATTTAPPSVTEQIDLKLQSAAEHLHAFALPDEDLKSADDFMSEAEDCLAMLGDSAKLAAQVAASFAGLKLRLVSFPASYYADLMAALPGLFDILQRPFDDPKQIAPRMLFAIDHGVAAMQIALDYAMVRASVASANTMNCDEPGRDANARLTAHECQLVELLGTLCWRSLRTASNLVQQMREDVYEQDVLDEIDRPRQAEIVFDTQKARPYLPVYFSIAFKDRRFDGAAAIRQLVSRWDFPNDLHEDGWKVCHFFQGDESDPQQYGKVDIKVVIQGQHGTEPGKILESKLHIQSRVRKTGHARFRVEIMQFFIAFGVALAGLLSGALEQLTKLDFVPATVAIVALGFGADSVKNLLTQNPKNKG</sequence>
<evidence type="ECO:0000313" key="3">
    <source>
        <dbReference type="EMBL" id="MBB6142183.1"/>
    </source>
</evidence>
<reference evidence="3 4" key="1">
    <citation type="submission" date="2020-08" db="EMBL/GenBank/DDBJ databases">
        <title>Genomic Encyclopedia of Type Strains, Phase IV (KMG-IV): sequencing the most valuable type-strain genomes for metagenomic binning, comparative biology and taxonomic classification.</title>
        <authorList>
            <person name="Goeker M."/>
        </authorList>
    </citation>
    <scope>NUCLEOTIDE SEQUENCE [LARGE SCALE GENOMIC DNA]</scope>
    <source>
        <strain evidence="3 4">DSM 103733</strain>
    </source>
</reference>
<dbReference type="RefSeq" id="WP_050057446.1">
    <property type="nucleotide sequence ID" value="NZ_JACHEK010000001.1"/>
</dbReference>
<organism evidence="3 4">
    <name type="scientific">Silvibacterium bohemicum</name>
    <dbReference type="NCBI Taxonomy" id="1577686"/>
    <lineage>
        <taxon>Bacteria</taxon>
        <taxon>Pseudomonadati</taxon>
        <taxon>Acidobacteriota</taxon>
        <taxon>Terriglobia</taxon>
        <taxon>Terriglobales</taxon>
        <taxon>Acidobacteriaceae</taxon>
        <taxon>Silvibacterium</taxon>
    </lineage>
</organism>
<keyword evidence="1" id="KW-0812">Transmembrane</keyword>
<keyword evidence="2" id="KW-0732">Signal</keyword>
<name>A0A841JLU5_9BACT</name>
<comment type="caution">
    <text evidence="3">The sequence shown here is derived from an EMBL/GenBank/DDBJ whole genome shotgun (WGS) entry which is preliminary data.</text>
</comment>
<feature type="chain" id="PRO_5032904253" evidence="2">
    <location>
        <begin position="22"/>
        <end position="733"/>
    </location>
</feature>
<protein>
    <submittedName>
        <fullName evidence="3">Uncharacterized protein</fullName>
    </submittedName>
</protein>
<dbReference type="OrthoDB" id="9818601at2"/>
<evidence type="ECO:0000313" key="4">
    <source>
        <dbReference type="Proteomes" id="UP000538666"/>
    </source>
</evidence>
<feature type="transmembrane region" description="Helical" evidence="1">
    <location>
        <begin position="261"/>
        <end position="282"/>
    </location>
</feature>
<keyword evidence="1" id="KW-1133">Transmembrane helix</keyword>
<feature type="signal peptide" evidence="2">
    <location>
        <begin position="1"/>
        <end position="21"/>
    </location>
</feature>
<accession>A0A841JLU5</accession>